<evidence type="ECO:0000313" key="7">
    <source>
        <dbReference type="EMBL" id="MBU5490803.1"/>
    </source>
</evidence>
<evidence type="ECO:0000256" key="2">
    <source>
        <dbReference type="ARBA" id="ARBA00022475"/>
    </source>
</evidence>
<dbReference type="RefSeq" id="WP_216470495.1">
    <property type="nucleotide sequence ID" value="NZ_JAHLQI010000004.1"/>
</dbReference>
<feature type="transmembrane region" description="Helical" evidence="6">
    <location>
        <begin position="49"/>
        <end position="71"/>
    </location>
</feature>
<evidence type="ECO:0000313" key="8">
    <source>
        <dbReference type="Proteomes" id="UP000783588"/>
    </source>
</evidence>
<accession>A0ABS6ESZ3</accession>
<dbReference type="NCBIfam" id="TIGR00374">
    <property type="entry name" value="flippase-like domain"/>
    <property type="match status" value="1"/>
</dbReference>
<evidence type="ECO:0000256" key="3">
    <source>
        <dbReference type="ARBA" id="ARBA00022692"/>
    </source>
</evidence>
<dbReference type="EC" id="2.3.2.3" evidence="6"/>
<dbReference type="EMBL" id="JAHLQI010000004">
    <property type="protein sequence ID" value="MBU5490803.1"/>
    <property type="molecule type" value="Genomic_DNA"/>
</dbReference>
<gene>
    <name evidence="6" type="primary">mprF</name>
    <name evidence="7" type="ORF">KQI75_09285</name>
</gene>
<dbReference type="PANTHER" id="PTHR37693:SF1">
    <property type="entry name" value="INTEGRAL MEMBRANE PROTEIN"/>
    <property type="match status" value="1"/>
</dbReference>
<keyword evidence="6" id="KW-0046">Antibiotic resistance</keyword>
<name>A0ABS6ESZ3_9FIRM</name>
<sequence>MKTKLTRKQLLGNLLLFFGLIAITFFLLLRGQNPRELWQAIRSARVSMIGIAIGCMCVFVLSEGAVTWQCLRLFGCRSRLKNNIFYALVGFFFSSVTPSASGGQPMQLYYMHRDRIAVPTAALALLVQFSVFQIVTIACAAVGFGTQYAQLVQEGGAFRYAFLLGTAVNAALLAITLAMIFSKRASEKILHLLVRVLTCLHYKKANQMQQQLTEQLALYQRGTQYLRQNGHVLCGIVGLTIVQAVAFYTIPCWIVLALHPAAAHSFFAIAAMEAVLYVSVSALPLPGSVGASEGAFLLLFRAFIPSGALQYAMLLSRGVSFYLFVACSGGAVAVRQLLQPNKQTLS</sequence>
<evidence type="ECO:0000256" key="6">
    <source>
        <dbReference type="RuleBase" id="RU363042"/>
    </source>
</evidence>
<comment type="similarity">
    <text evidence="6">Belongs to the LPG synthase family.</text>
</comment>
<reference evidence="7 8" key="1">
    <citation type="submission" date="2021-06" db="EMBL/GenBank/DDBJ databases">
        <authorList>
            <person name="Sun Q."/>
            <person name="Li D."/>
        </authorList>
    </citation>
    <scope>NUCLEOTIDE SEQUENCE [LARGE SCALE GENOMIC DNA]</scope>
    <source>
        <strain evidence="7 8">MSJd-7</strain>
    </source>
</reference>
<feature type="transmembrane region" description="Helical" evidence="6">
    <location>
        <begin position="232"/>
        <end position="256"/>
    </location>
</feature>
<keyword evidence="6" id="KW-0808">Transferase</keyword>
<evidence type="ECO:0000256" key="5">
    <source>
        <dbReference type="ARBA" id="ARBA00023136"/>
    </source>
</evidence>
<evidence type="ECO:0000256" key="1">
    <source>
        <dbReference type="ARBA" id="ARBA00004651"/>
    </source>
</evidence>
<dbReference type="InterPro" id="IPR022791">
    <property type="entry name" value="L-PG_synthase/AglD"/>
</dbReference>
<dbReference type="PANTHER" id="PTHR37693">
    <property type="entry name" value="PHOSPHATIDYLGLYCEROL LYSYLTRANSFERASE"/>
    <property type="match status" value="1"/>
</dbReference>
<protein>
    <recommendedName>
        <fullName evidence="6">Phosphatidylglycerol lysyltransferase</fullName>
        <ecNumber evidence="6">2.3.2.3</ecNumber>
    </recommendedName>
    <alternativeName>
        <fullName evidence="6">Lysylphosphatidylglycerol synthase</fullName>
    </alternativeName>
</protein>
<keyword evidence="3 6" id="KW-0812">Transmembrane</keyword>
<feature type="transmembrane region" description="Helical" evidence="6">
    <location>
        <begin position="12"/>
        <end position="29"/>
    </location>
</feature>
<comment type="subcellular location">
    <subcellularLocation>
        <location evidence="1 6">Cell membrane</location>
        <topology evidence="1 6">Multi-pass membrane protein</topology>
    </subcellularLocation>
</comment>
<dbReference type="Pfam" id="PF03706">
    <property type="entry name" value="LPG_synthase_TM"/>
    <property type="match status" value="1"/>
</dbReference>
<comment type="caution">
    <text evidence="7">The sequence shown here is derived from an EMBL/GenBank/DDBJ whole genome shotgun (WGS) entry which is preliminary data.</text>
</comment>
<evidence type="ECO:0000256" key="4">
    <source>
        <dbReference type="ARBA" id="ARBA00022989"/>
    </source>
</evidence>
<organism evidence="7 8">
    <name type="scientific">Butyricicoccus intestinisimiae</name>
    <dbReference type="NCBI Taxonomy" id="2841509"/>
    <lineage>
        <taxon>Bacteria</taxon>
        <taxon>Bacillati</taxon>
        <taxon>Bacillota</taxon>
        <taxon>Clostridia</taxon>
        <taxon>Eubacteriales</taxon>
        <taxon>Butyricicoccaceae</taxon>
        <taxon>Butyricicoccus</taxon>
    </lineage>
</organism>
<keyword evidence="6" id="KW-0443">Lipid metabolism</keyword>
<feature type="transmembrane region" description="Helical" evidence="6">
    <location>
        <begin position="157"/>
        <end position="181"/>
    </location>
</feature>
<keyword evidence="2" id="KW-1003">Cell membrane</keyword>
<keyword evidence="8" id="KW-1185">Reference proteome</keyword>
<feature type="transmembrane region" description="Helical" evidence="6">
    <location>
        <begin position="319"/>
        <end position="338"/>
    </location>
</feature>
<comment type="function">
    <text evidence="6">Catalyzes the transfer of a lysyl group from L-lysyl-tRNA(Lys) to membrane-bound phosphatidylglycerol (PG), which produces lysylphosphatidylglycerol (LPG), a major component of the bacterial membrane with a positive net charge. LPG synthesis contributes to bacterial virulence as it is involved in the resistance mechanism against cationic antimicrobial peptides (CAMP) produces by the host's immune system (defensins, cathelicidins) and by the competing microorganisms.</text>
</comment>
<proteinExistence type="inferred from homology"/>
<keyword evidence="5 6" id="KW-0472">Membrane</keyword>
<feature type="transmembrane region" description="Helical" evidence="6">
    <location>
        <begin position="116"/>
        <end position="145"/>
    </location>
</feature>
<dbReference type="Proteomes" id="UP000783588">
    <property type="component" value="Unassembled WGS sequence"/>
</dbReference>
<comment type="catalytic activity">
    <reaction evidence="6">
        <text>L-lysyl-tRNA(Lys) + a 1,2-diacyl-sn-glycero-3-phospho-(1'-sn-glycerol) = a 1,2-diacyl-sn-glycero-3-phospho-1'-(3'-O-L-lysyl)-sn-glycerol + tRNA(Lys)</text>
        <dbReference type="Rhea" id="RHEA:10668"/>
        <dbReference type="Rhea" id="RHEA-COMP:9696"/>
        <dbReference type="Rhea" id="RHEA-COMP:9697"/>
        <dbReference type="ChEBI" id="CHEBI:64716"/>
        <dbReference type="ChEBI" id="CHEBI:75792"/>
        <dbReference type="ChEBI" id="CHEBI:78442"/>
        <dbReference type="ChEBI" id="CHEBI:78529"/>
        <dbReference type="EC" id="2.3.2.3"/>
    </reaction>
</comment>
<keyword evidence="4 6" id="KW-1133">Transmembrane helix</keyword>